<dbReference type="Gene3D" id="3.30.300.30">
    <property type="match status" value="1"/>
</dbReference>
<dbReference type="EMBL" id="JAVRJZ010000018">
    <property type="protein sequence ID" value="KAK2708301.1"/>
    <property type="molecule type" value="Genomic_DNA"/>
</dbReference>
<dbReference type="Pfam" id="PF00501">
    <property type="entry name" value="AMP-binding"/>
    <property type="match status" value="1"/>
</dbReference>
<comment type="caution">
    <text evidence="3">The sequence shown here is derived from an EMBL/GenBank/DDBJ whole genome shotgun (WGS) entry which is preliminary data.</text>
</comment>
<dbReference type="Gene3D" id="3.40.50.12780">
    <property type="entry name" value="N-terminal domain of ligase-like"/>
    <property type="match status" value="1"/>
</dbReference>
<dbReference type="InterPro" id="IPR042099">
    <property type="entry name" value="ANL_N_sf"/>
</dbReference>
<dbReference type="InterPro" id="IPR015943">
    <property type="entry name" value="WD40/YVTN_repeat-like_dom_sf"/>
</dbReference>
<reference evidence="3" key="1">
    <citation type="submission" date="2023-07" db="EMBL/GenBank/DDBJ databases">
        <title>Chromosome-level genome assembly of Artemia franciscana.</title>
        <authorList>
            <person name="Jo E."/>
        </authorList>
    </citation>
    <scope>NUCLEOTIDE SEQUENCE</scope>
    <source>
        <tissue evidence="3">Whole body</tissue>
    </source>
</reference>
<gene>
    <name evidence="3" type="ORF">QYM36_014042</name>
</gene>
<feature type="domain" description="AMP-dependent synthetase/ligase" evidence="1">
    <location>
        <begin position="123"/>
        <end position="348"/>
    </location>
</feature>
<dbReference type="InterPro" id="IPR011047">
    <property type="entry name" value="Quinoprotein_ADH-like_sf"/>
</dbReference>
<dbReference type="InterPro" id="IPR000873">
    <property type="entry name" value="AMP-dep_synth/lig_dom"/>
</dbReference>
<dbReference type="PANTHER" id="PTHR44394:SF1">
    <property type="entry name" value="BETA-ALANINE-ACTIVATING ENZYME"/>
    <property type="match status" value="1"/>
</dbReference>
<dbReference type="AlphaFoldDB" id="A0AA88HM98"/>
<evidence type="ECO:0000313" key="3">
    <source>
        <dbReference type="EMBL" id="KAK2708301.1"/>
    </source>
</evidence>
<protein>
    <recommendedName>
        <fullName evidence="5">Beta-alanine-activating enzyme</fullName>
    </recommendedName>
</protein>
<accession>A0AA88HM98</accession>
<feature type="domain" description="Pyrrolo-quinoline quinone repeat" evidence="2">
    <location>
        <begin position="621"/>
        <end position="945"/>
    </location>
</feature>
<dbReference type="GO" id="GO:0043041">
    <property type="term" value="P:amino acid activation for nonribosomal peptide biosynthetic process"/>
    <property type="evidence" value="ECO:0007669"/>
    <property type="project" value="TreeGrafter"/>
</dbReference>
<dbReference type="SUPFAM" id="SSF50998">
    <property type="entry name" value="Quinoprotein alcohol dehydrogenase-like"/>
    <property type="match status" value="1"/>
</dbReference>
<evidence type="ECO:0008006" key="5">
    <source>
        <dbReference type="Google" id="ProtNLM"/>
    </source>
</evidence>
<dbReference type="Gene3D" id="2.130.10.10">
    <property type="entry name" value="YVTN repeat-like/Quinoprotein amine dehydrogenase"/>
    <property type="match status" value="2"/>
</dbReference>
<dbReference type="InterPro" id="IPR052091">
    <property type="entry name" value="Beta-ala_Activ/Resist"/>
</dbReference>
<dbReference type="SMART" id="SM00564">
    <property type="entry name" value="PQQ"/>
    <property type="match status" value="7"/>
</dbReference>
<dbReference type="Proteomes" id="UP001187531">
    <property type="component" value="Unassembled WGS sequence"/>
</dbReference>
<name>A0AA88HM98_ARTSF</name>
<dbReference type="Gene3D" id="2.40.10.480">
    <property type="match status" value="1"/>
</dbReference>
<dbReference type="InterPro" id="IPR045851">
    <property type="entry name" value="AMP-bd_C_sf"/>
</dbReference>
<evidence type="ECO:0000313" key="4">
    <source>
        <dbReference type="Proteomes" id="UP001187531"/>
    </source>
</evidence>
<dbReference type="InterPro" id="IPR002372">
    <property type="entry name" value="PQQ_rpt_dom"/>
</dbReference>
<dbReference type="PANTHER" id="PTHR44394">
    <property type="entry name" value="BETA-ALANINE-ACTIVATING ENZYME"/>
    <property type="match status" value="1"/>
</dbReference>
<evidence type="ECO:0000259" key="1">
    <source>
        <dbReference type="Pfam" id="PF00501"/>
    </source>
</evidence>
<dbReference type="Pfam" id="PF13570">
    <property type="entry name" value="Beta-prop_ACSF4"/>
    <property type="match status" value="1"/>
</dbReference>
<dbReference type="InterPro" id="IPR018391">
    <property type="entry name" value="PQQ_b-propeller_rpt"/>
</dbReference>
<sequence>MFEDFINLKGAFPKEDNTSIIYYDGIIERKLSWNSVMSASFQVAQILKENNLPNLINVGQVKKNLELLTSLIYGINLSGRAWCSISNPSLNCATVYDYPITNKDLEMEIFGIRLYITITANKSNCKSYENIAYVVSTSGTTGKSKIVHVTYNSILPNIKDLKSIYNVTGKDVIFLAAPLSFDPAAVDIYLSLYTKSTLIILPEIIKLNPSQLVQILFQKYGTSIIQCTPSLFLSFPETVLTSLVFFDKTTLRILALGGEAFPSFDFMRFGSIQEGRVSVFNLYGITEMSCWASIEKLCFESGQREVKRRKLHNEVSLGKGLSETSLCLRDNTGEEIFHGFGEIFIESANRLCYVDDEDVEEVPSSRATGDVGELINGKLYFRGRNDEIIKRFGRKVSITKLESLALETGLVQFAVGLIYGGKLYLLINENTEKKEFMRILLGKLDSYHVPDHVLQLRNFPRTAHGKLDMKALHKVIESQKNLVVPSSDELKSFLQTHWCLYSRNDIPPKMEDNFILVGGNSISCIQLATVAEEFIGQPCPEFLDILMNKSFEDILDYLALILKNISDSNKPAISTYQTNLLPSPRERQFLELFRSKNDCAIFDENYSDGSLVIMEEWSCNMNKCVDASPLLVKTHENYPVIFIGSHSKEFSAINGLTGEKLWTTNLGGRIESSAAISKCGKIIYIGCYDGNLYAISSINGSILWEFKTDGEIKSSPFVSNCGKSVFFGSHDKYLYSVCTKFGKLKWKVKYGNGSVFSSPAATCDGALLFSGSLDGTVSCINSEGEKWKKKLGNPIFSSPLPFDDVVVFGCVDGCVYGFDFAGNEVFKFFASGPIFSSFCLTTNSPRKILFGSHDFHLYCIKPEGSQVWKHRFNSPIYSTPFAFKLGSRELTVAVSTSGELRLLNANSGDCLATYSLSGEVFSSPVVWANKIFVGCRNNMVYCLSIKGSWEQ</sequence>
<organism evidence="3 4">
    <name type="scientific">Artemia franciscana</name>
    <name type="common">Brine shrimp</name>
    <name type="synonym">Artemia sanfranciscana</name>
    <dbReference type="NCBI Taxonomy" id="6661"/>
    <lineage>
        <taxon>Eukaryota</taxon>
        <taxon>Metazoa</taxon>
        <taxon>Ecdysozoa</taxon>
        <taxon>Arthropoda</taxon>
        <taxon>Crustacea</taxon>
        <taxon>Branchiopoda</taxon>
        <taxon>Anostraca</taxon>
        <taxon>Artemiidae</taxon>
        <taxon>Artemia</taxon>
    </lineage>
</organism>
<dbReference type="SUPFAM" id="SSF56801">
    <property type="entry name" value="Acetyl-CoA synthetase-like"/>
    <property type="match status" value="1"/>
</dbReference>
<proteinExistence type="predicted"/>
<keyword evidence="4" id="KW-1185">Reference proteome</keyword>
<evidence type="ECO:0000259" key="2">
    <source>
        <dbReference type="Pfam" id="PF13570"/>
    </source>
</evidence>